<dbReference type="EMBL" id="UINC01107226">
    <property type="protein sequence ID" value="SVC72438.1"/>
    <property type="molecule type" value="Genomic_DNA"/>
</dbReference>
<organism evidence="1">
    <name type="scientific">marine metagenome</name>
    <dbReference type="NCBI Taxonomy" id="408172"/>
    <lineage>
        <taxon>unclassified sequences</taxon>
        <taxon>metagenomes</taxon>
        <taxon>ecological metagenomes</taxon>
    </lineage>
</organism>
<dbReference type="InterPro" id="IPR043502">
    <property type="entry name" value="DNA/RNA_pol_sf"/>
</dbReference>
<gene>
    <name evidence="1" type="ORF">METZ01_LOCUS325292</name>
</gene>
<feature type="non-terminal residue" evidence="1">
    <location>
        <position position="1"/>
    </location>
</feature>
<dbReference type="AlphaFoldDB" id="A0A382PIC3"/>
<protein>
    <recommendedName>
        <fullName evidence="2">DNA-directed DNA polymerase family A palm domain-containing protein</fullName>
    </recommendedName>
</protein>
<accession>A0A382PIC3</accession>
<sequence>ALIATNKLIEESNMVYDIYPINTIHDAAYFLVKENPETIKFLNDTLIKEMQWNAHPSISSKDVPMEATLEIGKSWDKQISLPNNANINEIQEIINAI</sequence>
<dbReference type="SUPFAM" id="SSF56672">
    <property type="entry name" value="DNA/RNA polymerases"/>
    <property type="match status" value="1"/>
</dbReference>
<reference evidence="1" key="1">
    <citation type="submission" date="2018-05" db="EMBL/GenBank/DDBJ databases">
        <authorList>
            <person name="Lanie J.A."/>
            <person name="Ng W.-L."/>
            <person name="Kazmierczak K.M."/>
            <person name="Andrzejewski T.M."/>
            <person name="Davidsen T.M."/>
            <person name="Wayne K.J."/>
            <person name="Tettelin H."/>
            <person name="Glass J.I."/>
            <person name="Rusch D."/>
            <person name="Podicherti R."/>
            <person name="Tsui H.-C.T."/>
            <person name="Winkler M.E."/>
        </authorList>
    </citation>
    <scope>NUCLEOTIDE SEQUENCE</scope>
</reference>
<evidence type="ECO:0008006" key="2">
    <source>
        <dbReference type="Google" id="ProtNLM"/>
    </source>
</evidence>
<name>A0A382PIC3_9ZZZZ</name>
<proteinExistence type="predicted"/>
<evidence type="ECO:0000313" key="1">
    <source>
        <dbReference type="EMBL" id="SVC72438.1"/>
    </source>
</evidence>